<evidence type="ECO:0000313" key="1">
    <source>
        <dbReference type="EMBL" id="OGZ32124.1"/>
    </source>
</evidence>
<comment type="caution">
    <text evidence="1">The sequence shown here is derived from an EMBL/GenBank/DDBJ whole genome shotgun (WGS) entry which is preliminary data.</text>
</comment>
<dbReference type="AlphaFoldDB" id="A0A1G2F225"/>
<accession>A0A1G2F225</accession>
<gene>
    <name evidence="1" type="ORF">A3H02_03070</name>
</gene>
<evidence type="ECO:0000313" key="2">
    <source>
        <dbReference type="Proteomes" id="UP000176787"/>
    </source>
</evidence>
<organism evidence="1 2">
    <name type="scientific">Candidatus Niyogibacteria bacterium RIFCSPLOWO2_12_FULL_41_13</name>
    <dbReference type="NCBI Taxonomy" id="1801726"/>
    <lineage>
        <taxon>Bacteria</taxon>
        <taxon>Candidatus Niyogiibacteriota</taxon>
    </lineage>
</organism>
<sequence>MKLHELQKVLEDARKHHEELKRQEDPKRIEEAREKYRRETLIKKKELYSRLRPAKKEDYIGWLKGYIKKGGRVFAVDKKFSEWIVKWYVATKNIDPTPINPLNGDEFIDIIVPVNVNAPVSSDAFKQAQMWGVCDLFFMKNFTTTASCPRIFEDTNFLSR</sequence>
<name>A0A1G2F225_9BACT</name>
<proteinExistence type="predicted"/>
<protein>
    <submittedName>
        <fullName evidence="1">Uncharacterized protein</fullName>
    </submittedName>
</protein>
<dbReference type="EMBL" id="MHMS01000014">
    <property type="protein sequence ID" value="OGZ32124.1"/>
    <property type="molecule type" value="Genomic_DNA"/>
</dbReference>
<dbReference type="Proteomes" id="UP000176787">
    <property type="component" value="Unassembled WGS sequence"/>
</dbReference>
<reference evidence="1 2" key="1">
    <citation type="journal article" date="2016" name="Nat. Commun.">
        <title>Thousands of microbial genomes shed light on interconnected biogeochemical processes in an aquifer system.</title>
        <authorList>
            <person name="Anantharaman K."/>
            <person name="Brown C.T."/>
            <person name="Hug L.A."/>
            <person name="Sharon I."/>
            <person name="Castelle C.J."/>
            <person name="Probst A.J."/>
            <person name="Thomas B.C."/>
            <person name="Singh A."/>
            <person name="Wilkins M.J."/>
            <person name="Karaoz U."/>
            <person name="Brodie E.L."/>
            <person name="Williams K.H."/>
            <person name="Hubbard S.S."/>
            <person name="Banfield J.F."/>
        </authorList>
    </citation>
    <scope>NUCLEOTIDE SEQUENCE [LARGE SCALE GENOMIC DNA]</scope>
</reference>